<organism evidence="1 2">
    <name type="scientific">Bacillus cereus</name>
    <dbReference type="NCBI Taxonomy" id="1396"/>
    <lineage>
        <taxon>Bacteria</taxon>
        <taxon>Bacillati</taxon>
        <taxon>Bacillota</taxon>
        <taxon>Bacilli</taxon>
        <taxon>Bacillales</taxon>
        <taxon>Bacillaceae</taxon>
        <taxon>Bacillus</taxon>
        <taxon>Bacillus cereus group</taxon>
    </lineage>
</organism>
<comment type="caution">
    <text evidence="1">The sequence shown here is derived from an EMBL/GenBank/DDBJ whole genome shotgun (WGS) entry which is preliminary data.</text>
</comment>
<evidence type="ECO:0000313" key="1">
    <source>
        <dbReference type="EMBL" id="PGM88408.1"/>
    </source>
</evidence>
<evidence type="ECO:0000313" key="2">
    <source>
        <dbReference type="Proteomes" id="UP000222054"/>
    </source>
</evidence>
<sequence>MKFVAGSIKFIPCFVNTFPAEITYLSLFVSRVLEILYFLPIGQVLPSAYDGSTLNRWGFFHLDMF</sequence>
<dbReference type="EMBL" id="NUHO01000195">
    <property type="protein sequence ID" value="PGM88408.1"/>
    <property type="molecule type" value="Genomic_DNA"/>
</dbReference>
<reference evidence="1 2" key="1">
    <citation type="submission" date="2017-09" db="EMBL/GenBank/DDBJ databases">
        <title>Large-scale bioinformatics analysis of Bacillus genomes uncovers conserved roles of natural products in bacterial physiology.</title>
        <authorList>
            <consortium name="Agbiome Team Llc"/>
            <person name="Bleich R.M."/>
            <person name="Grubbs K.J."/>
            <person name="Santa Maria K.C."/>
            <person name="Allen S.E."/>
            <person name="Farag S."/>
            <person name="Shank E.A."/>
            <person name="Bowers A."/>
        </authorList>
    </citation>
    <scope>NUCLEOTIDE SEQUENCE [LARGE SCALE GENOMIC DNA]</scope>
    <source>
        <strain evidence="1 2">AFS053130</strain>
    </source>
</reference>
<proteinExistence type="predicted"/>
<dbReference type="AlphaFoldDB" id="A0A2B9D6U7"/>
<gene>
    <name evidence="1" type="ORF">CN958_26265</name>
</gene>
<dbReference type="Proteomes" id="UP000222054">
    <property type="component" value="Unassembled WGS sequence"/>
</dbReference>
<accession>A0A2B9D6U7</accession>
<protein>
    <submittedName>
        <fullName evidence="1">Uncharacterized protein</fullName>
    </submittedName>
</protein>
<name>A0A2B9D6U7_BACCE</name>